<protein>
    <submittedName>
        <fullName evidence="1">Uncharacterized protein</fullName>
    </submittedName>
</protein>
<sequence length="251" mass="26606">MSVRLYWGHAQRLLRLRTFSSATSHPERRFSLVSILLGGAVAGTGKGYIWYINSDFKRAVDTVKPALGFLTDTRTELGKKAPSHVLSHLRQACKAYLAHLPGSGLLIDRGFDALDDVVDAHADEANAIIGAAAADVLVVVQRDGNECGTGAVVDVVRIMRRLLGDLQALGAKAGAPLAERLELERRAEQFKAGSAAAYGAVRARGADVSEALAGAMEKAKERMPDSSGVSSGVASAAGKVKRLIFPKSENE</sequence>
<organism evidence="1 2">
    <name type="scientific">Hypholoma sublateritium (strain FD-334 SS-4)</name>
    <dbReference type="NCBI Taxonomy" id="945553"/>
    <lineage>
        <taxon>Eukaryota</taxon>
        <taxon>Fungi</taxon>
        <taxon>Dikarya</taxon>
        <taxon>Basidiomycota</taxon>
        <taxon>Agaricomycotina</taxon>
        <taxon>Agaricomycetes</taxon>
        <taxon>Agaricomycetidae</taxon>
        <taxon>Agaricales</taxon>
        <taxon>Agaricineae</taxon>
        <taxon>Strophariaceae</taxon>
        <taxon>Hypholoma</taxon>
    </lineage>
</organism>
<dbReference type="OrthoDB" id="3060772at2759"/>
<reference evidence="2" key="1">
    <citation type="submission" date="2014-04" db="EMBL/GenBank/DDBJ databases">
        <title>Evolutionary Origins and Diversification of the Mycorrhizal Mutualists.</title>
        <authorList>
            <consortium name="DOE Joint Genome Institute"/>
            <consortium name="Mycorrhizal Genomics Consortium"/>
            <person name="Kohler A."/>
            <person name="Kuo A."/>
            <person name="Nagy L.G."/>
            <person name="Floudas D."/>
            <person name="Copeland A."/>
            <person name="Barry K.W."/>
            <person name="Cichocki N."/>
            <person name="Veneault-Fourrey C."/>
            <person name="LaButti K."/>
            <person name="Lindquist E.A."/>
            <person name="Lipzen A."/>
            <person name="Lundell T."/>
            <person name="Morin E."/>
            <person name="Murat C."/>
            <person name="Riley R."/>
            <person name="Ohm R."/>
            <person name="Sun H."/>
            <person name="Tunlid A."/>
            <person name="Henrissat B."/>
            <person name="Grigoriev I.V."/>
            <person name="Hibbett D.S."/>
            <person name="Martin F."/>
        </authorList>
    </citation>
    <scope>NUCLEOTIDE SEQUENCE [LARGE SCALE GENOMIC DNA]</scope>
    <source>
        <strain evidence="2">FD-334 SS-4</strain>
    </source>
</reference>
<dbReference type="STRING" id="945553.A0A0D2P9U0"/>
<proteinExistence type="predicted"/>
<dbReference type="Proteomes" id="UP000054270">
    <property type="component" value="Unassembled WGS sequence"/>
</dbReference>
<keyword evidence="2" id="KW-1185">Reference proteome</keyword>
<evidence type="ECO:0000313" key="2">
    <source>
        <dbReference type="Proteomes" id="UP000054270"/>
    </source>
</evidence>
<gene>
    <name evidence="1" type="ORF">HYPSUDRAFT_197842</name>
</gene>
<dbReference type="OMA" id="HRTFITV"/>
<accession>A0A0D2P9U0</accession>
<evidence type="ECO:0000313" key="1">
    <source>
        <dbReference type="EMBL" id="KJA27659.1"/>
    </source>
</evidence>
<dbReference type="EMBL" id="KN817523">
    <property type="protein sequence ID" value="KJA27659.1"/>
    <property type="molecule type" value="Genomic_DNA"/>
</dbReference>
<name>A0A0D2P9U0_HYPSF</name>
<dbReference type="AlphaFoldDB" id="A0A0D2P9U0"/>